<keyword evidence="6" id="KW-0963">Cytoplasm</keyword>
<evidence type="ECO:0000256" key="16">
    <source>
        <dbReference type="ARBA" id="ARBA00035852"/>
    </source>
</evidence>
<dbReference type="Gene3D" id="3.10.129.10">
    <property type="entry name" value="Hotdog Thioesterase"/>
    <property type="match status" value="1"/>
</dbReference>
<evidence type="ECO:0000256" key="23">
    <source>
        <dbReference type="ARBA" id="ARBA00047734"/>
    </source>
</evidence>
<keyword evidence="8" id="KW-0999">Mitochondrion inner membrane</keyword>
<evidence type="ECO:0000256" key="1">
    <source>
        <dbReference type="ARBA" id="ARBA00004496"/>
    </source>
</evidence>
<feature type="domain" description="Thioesterase" evidence="28">
    <location>
        <begin position="162"/>
        <end position="234"/>
    </location>
</feature>
<evidence type="ECO:0000256" key="24">
    <source>
        <dbReference type="ARBA" id="ARBA00047969"/>
    </source>
</evidence>
<evidence type="ECO:0000256" key="3">
    <source>
        <dbReference type="ARBA" id="ARBA00004632"/>
    </source>
</evidence>
<evidence type="ECO:0000259" key="28">
    <source>
        <dbReference type="Pfam" id="PF03061"/>
    </source>
</evidence>
<keyword evidence="13" id="KW-0496">Mitochondrion</keyword>
<dbReference type="RefSeq" id="XP_038078939.1">
    <property type="nucleotide sequence ID" value="XM_038223011.1"/>
</dbReference>
<comment type="catalytic activity">
    <reaction evidence="16">
        <text>(5Z,8Z,11Z,14Z)-eicosatetraenoyl-CoA + H2O = (5Z,8Z,11Z,14Z)-eicosatetraenoate + CoA + H(+)</text>
        <dbReference type="Rhea" id="RHEA:40151"/>
        <dbReference type="ChEBI" id="CHEBI:15377"/>
        <dbReference type="ChEBI" id="CHEBI:15378"/>
        <dbReference type="ChEBI" id="CHEBI:32395"/>
        <dbReference type="ChEBI" id="CHEBI:57287"/>
        <dbReference type="ChEBI" id="CHEBI:57368"/>
    </reaction>
    <physiologicalReaction direction="left-to-right" evidence="16">
        <dbReference type="Rhea" id="RHEA:40152"/>
    </physiologicalReaction>
</comment>
<dbReference type="GO" id="GO:0016787">
    <property type="term" value="F:hydrolase activity"/>
    <property type="evidence" value="ECO:0007669"/>
    <property type="project" value="UniProtKB-KW"/>
</dbReference>
<dbReference type="InterPro" id="IPR006683">
    <property type="entry name" value="Thioestr_dom"/>
</dbReference>
<evidence type="ECO:0000256" key="20">
    <source>
        <dbReference type="ARBA" id="ARBA00040123"/>
    </source>
</evidence>
<evidence type="ECO:0000256" key="13">
    <source>
        <dbReference type="ARBA" id="ARBA00023128"/>
    </source>
</evidence>
<dbReference type="InterPro" id="IPR029069">
    <property type="entry name" value="HotDog_dom_sf"/>
</dbReference>
<comment type="catalytic activity">
    <reaction evidence="25">
        <text>dodecanoyl-CoA + H2O = dodecanoate + CoA + H(+)</text>
        <dbReference type="Rhea" id="RHEA:30135"/>
        <dbReference type="ChEBI" id="CHEBI:15377"/>
        <dbReference type="ChEBI" id="CHEBI:15378"/>
        <dbReference type="ChEBI" id="CHEBI:18262"/>
        <dbReference type="ChEBI" id="CHEBI:57287"/>
        <dbReference type="ChEBI" id="CHEBI:57375"/>
    </reaction>
    <physiologicalReaction direction="left-to-right" evidence="25">
        <dbReference type="Rhea" id="RHEA:30136"/>
    </physiologicalReaction>
</comment>
<evidence type="ECO:0000256" key="27">
    <source>
        <dbReference type="SAM" id="MobiDB-lite"/>
    </source>
</evidence>
<proteinExistence type="inferred from homology"/>
<keyword evidence="10" id="KW-0276">Fatty acid metabolism</keyword>
<name>A0A914BRY8_PATMI</name>
<dbReference type="PANTHER" id="PTHR12418">
    <property type="entry name" value="ACYL-COENZYME A THIOESTERASE THEM4"/>
    <property type="match status" value="1"/>
</dbReference>
<protein>
    <recommendedName>
        <fullName evidence="20">Acyl-coenzyme A thioesterase THEM4</fullName>
        <ecNumber evidence="19">3.1.2.2</ecNumber>
    </recommendedName>
    <alternativeName>
        <fullName evidence="21">Thioesterase superfamily member 4</fullName>
    </alternativeName>
</protein>
<sequence>MASHIGLIRCLLRATSTRATHRLKSYDYVSVMSVESHLETRASSGRCFHEADQNHPRSTSSYSHGRFSQNRDFQTTSKVAASARKEWLPETDELYSRLRAQADRDGWVQVRNTTTDPRPSRYFSRVATENGPVMQYAMFLQKDERKLMGVCQFGEEAQGPQGFTQGGASATIHDVITGLLSQEVYAKFTVTASLTVNFKRPTPLRSAVLMEANVDKIEGRKVFLKSCLKSPDGATLYSDCTALYIIIEDKPHAVDIKYSSPG</sequence>
<evidence type="ECO:0000256" key="22">
    <source>
        <dbReference type="ARBA" id="ARBA00047588"/>
    </source>
</evidence>
<dbReference type="Pfam" id="PF03061">
    <property type="entry name" value="4HBT"/>
    <property type="match status" value="1"/>
</dbReference>
<comment type="similarity">
    <text evidence="18">Belongs to the THEM4/THEM5 thioesterase family.</text>
</comment>
<evidence type="ECO:0000256" key="19">
    <source>
        <dbReference type="ARBA" id="ARBA00038848"/>
    </source>
</evidence>
<evidence type="ECO:0000256" key="2">
    <source>
        <dbReference type="ARBA" id="ARBA00004569"/>
    </source>
</evidence>
<dbReference type="EC" id="3.1.2.2" evidence="19"/>
<comment type="catalytic activity">
    <reaction evidence="24">
        <text>decanoyl-CoA + H2O = decanoate + CoA + H(+)</text>
        <dbReference type="Rhea" id="RHEA:40059"/>
        <dbReference type="ChEBI" id="CHEBI:15377"/>
        <dbReference type="ChEBI" id="CHEBI:15378"/>
        <dbReference type="ChEBI" id="CHEBI:27689"/>
        <dbReference type="ChEBI" id="CHEBI:57287"/>
        <dbReference type="ChEBI" id="CHEBI:61430"/>
    </reaction>
    <physiologicalReaction direction="left-to-right" evidence="24">
        <dbReference type="Rhea" id="RHEA:40060"/>
    </physiologicalReaction>
</comment>
<evidence type="ECO:0000256" key="11">
    <source>
        <dbReference type="ARBA" id="ARBA00022946"/>
    </source>
</evidence>
<organism evidence="29 30">
    <name type="scientific">Patiria miniata</name>
    <name type="common">Bat star</name>
    <name type="synonym">Asterina miniata</name>
    <dbReference type="NCBI Taxonomy" id="46514"/>
    <lineage>
        <taxon>Eukaryota</taxon>
        <taxon>Metazoa</taxon>
        <taxon>Echinodermata</taxon>
        <taxon>Eleutherozoa</taxon>
        <taxon>Asterozoa</taxon>
        <taxon>Asteroidea</taxon>
        <taxon>Valvatacea</taxon>
        <taxon>Valvatida</taxon>
        <taxon>Asterinidae</taxon>
        <taxon>Patiria</taxon>
    </lineage>
</organism>
<comment type="catalytic activity">
    <reaction evidence="26">
        <text>tetradecanoyl-CoA + H2O = tetradecanoate + CoA + H(+)</text>
        <dbReference type="Rhea" id="RHEA:40119"/>
        <dbReference type="ChEBI" id="CHEBI:15377"/>
        <dbReference type="ChEBI" id="CHEBI:15378"/>
        <dbReference type="ChEBI" id="CHEBI:30807"/>
        <dbReference type="ChEBI" id="CHEBI:57287"/>
        <dbReference type="ChEBI" id="CHEBI:57385"/>
    </reaction>
    <physiologicalReaction direction="left-to-right" evidence="26">
        <dbReference type="Rhea" id="RHEA:40120"/>
    </physiologicalReaction>
</comment>
<dbReference type="GO" id="GO:0006631">
    <property type="term" value="P:fatty acid metabolic process"/>
    <property type="evidence" value="ECO:0007669"/>
    <property type="project" value="UniProtKB-KW"/>
</dbReference>
<keyword evidence="15" id="KW-0966">Cell projection</keyword>
<dbReference type="GeneID" id="119746203"/>
<keyword evidence="11" id="KW-0809">Transit peptide</keyword>
<keyword evidence="7" id="KW-0053">Apoptosis</keyword>
<feature type="compositionally biased region" description="Polar residues" evidence="27">
    <location>
        <begin position="56"/>
        <end position="74"/>
    </location>
</feature>
<dbReference type="GO" id="GO:0005743">
    <property type="term" value="C:mitochondrial inner membrane"/>
    <property type="evidence" value="ECO:0007669"/>
    <property type="project" value="UniProtKB-SubCell"/>
</dbReference>
<evidence type="ECO:0000256" key="4">
    <source>
        <dbReference type="ARBA" id="ARBA00004637"/>
    </source>
</evidence>
<evidence type="ECO:0000256" key="12">
    <source>
        <dbReference type="ARBA" id="ARBA00023098"/>
    </source>
</evidence>
<dbReference type="AlphaFoldDB" id="A0A914BRY8"/>
<dbReference type="GO" id="GO:0006915">
    <property type="term" value="P:apoptotic process"/>
    <property type="evidence" value="ECO:0007669"/>
    <property type="project" value="UniProtKB-KW"/>
</dbReference>
<dbReference type="OMA" id="ATHRLKS"/>
<evidence type="ECO:0000256" key="7">
    <source>
        <dbReference type="ARBA" id="ARBA00022703"/>
    </source>
</evidence>
<evidence type="ECO:0000256" key="25">
    <source>
        <dbReference type="ARBA" id="ARBA00048074"/>
    </source>
</evidence>
<accession>A0A914BRY8</accession>
<reference evidence="29" key="1">
    <citation type="submission" date="2022-11" db="UniProtKB">
        <authorList>
            <consortium name="EnsemblMetazoa"/>
        </authorList>
    </citation>
    <scope>IDENTIFICATION</scope>
</reference>
<dbReference type="PANTHER" id="PTHR12418:SF19">
    <property type="entry name" value="ACYL-COENZYME A THIOESTERASE THEM4"/>
    <property type="match status" value="1"/>
</dbReference>
<keyword evidence="5" id="KW-1003">Cell membrane</keyword>
<evidence type="ECO:0000256" key="17">
    <source>
        <dbReference type="ARBA" id="ARBA00037002"/>
    </source>
</evidence>
<evidence type="ECO:0000256" key="10">
    <source>
        <dbReference type="ARBA" id="ARBA00022832"/>
    </source>
</evidence>
<dbReference type="CDD" id="cd03443">
    <property type="entry name" value="PaaI_thioesterase"/>
    <property type="match status" value="1"/>
</dbReference>
<evidence type="ECO:0000256" key="5">
    <source>
        <dbReference type="ARBA" id="ARBA00022475"/>
    </source>
</evidence>
<feature type="region of interest" description="Disordered" evidence="27">
    <location>
        <begin position="45"/>
        <end position="74"/>
    </location>
</feature>
<keyword evidence="9" id="KW-0378">Hydrolase</keyword>
<evidence type="ECO:0000256" key="6">
    <source>
        <dbReference type="ARBA" id="ARBA00022490"/>
    </source>
</evidence>
<evidence type="ECO:0000256" key="21">
    <source>
        <dbReference type="ARBA" id="ARBA00043210"/>
    </source>
</evidence>
<dbReference type="Proteomes" id="UP000887568">
    <property type="component" value="Unplaced"/>
</dbReference>
<evidence type="ECO:0000256" key="15">
    <source>
        <dbReference type="ARBA" id="ARBA00023273"/>
    </source>
</evidence>
<dbReference type="EnsemblMetazoa" id="XM_038223011.1">
    <property type="protein sequence ID" value="XP_038078939.1"/>
    <property type="gene ID" value="LOC119746203"/>
</dbReference>
<evidence type="ECO:0000256" key="9">
    <source>
        <dbReference type="ARBA" id="ARBA00022801"/>
    </source>
</evidence>
<comment type="catalytic activity">
    <reaction evidence="22">
        <text>octanoyl-CoA + H2O = octanoate + CoA + H(+)</text>
        <dbReference type="Rhea" id="RHEA:30143"/>
        <dbReference type="ChEBI" id="CHEBI:15377"/>
        <dbReference type="ChEBI" id="CHEBI:15378"/>
        <dbReference type="ChEBI" id="CHEBI:25646"/>
        <dbReference type="ChEBI" id="CHEBI:57287"/>
        <dbReference type="ChEBI" id="CHEBI:57386"/>
    </reaction>
    <physiologicalReaction direction="left-to-right" evidence="22">
        <dbReference type="Rhea" id="RHEA:30144"/>
    </physiologicalReaction>
</comment>
<evidence type="ECO:0000313" key="30">
    <source>
        <dbReference type="Proteomes" id="UP000887568"/>
    </source>
</evidence>
<comment type="catalytic activity">
    <reaction evidence="23">
        <text>hexadecanoyl-CoA + H2O = hexadecanoate + CoA + H(+)</text>
        <dbReference type="Rhea" id="RHEA:16645"/>
        <dbReference type="ChEBI" id="CHEBI:7896"/>
        <dbReference type="ChEBI" id="CHEBI:15377"/>
        <dbReference type="ChEBI" id="CHEBI:15378"/>
        <dbReference type="ChEBI" id="CHEBI:57287"/>
        <dbReference type="ChEBI" id="CHEBI:57379"/>
        <dbReference type="EC" id="3.1.2.2"/>
    </reaction>
    <physiologicalReaction direction="left-to-right" evidence="23">
        <dbReference type="Rhea" id="RHEA:16646"/>
    </physiologicalReaction>
</comment>
<comment type="catalytic activity">
    <reaction evidence="17">
        <text>(9Z)-octadecenoyl-CoA + H2O = (9Z)-octadecenoate + CoA + H(+)</text>
        <dbReference type="Rhea" id="RHEA:40139"/>
        <dbReference type="ChEBI" id="CHEBI:15377"/>
        <dbReference type="ChEBI" id="CHEBI:15378"/>
        <dbReference type="ChEBI" id="CHEBI:30823"/>
        <dbReference type="ChEBI" id="CHEBI:57287"/>
        <dbReference type="ChEBI" id="CHEBI:57387"/>
    </reaction>
    <physiologicalReaction direction="left-to-right" evidence="17">
        <dbReference type="Rhea" id="RHEA:40140"/>
    </physiologicalReaction>
</comment>
<keyword evidence="30" id="KW-1185">Reference proteome</keyword>
<keyword evidence="14" id="KW-0472">Membrane</keyword>
<dbReference type="InterPro" id="IPR052365">
    <property type="entry name" value="THEM4/THEM5_acyl-CoA_thioest"/>
</dbReference>
<keyword evidence="12" id="KW-0443">Lipid metabolism</keyword>
<evidence type="ECO:0000256" key="26">
    <source>
        <dbReference type="ARBA" id="ARBA00048180"/>
    </source>
</evidence>
<dbReference type="GO" id="GO:0005758">
    <property type="term" value="C:mitochondrial intermembrane space"/>
    <property type="evidence" value="ECO:0007669"/>
    <property type="project" value="UniProtKB-SubCell"/>
</dbReference>
<comment type="subcellular location">
    <subcellularLocation>
        <location evidence="3">Cell projection</location>
        <location evidence="3">Ruffle membrane</location>
    </subcellularLocation>
    <subcellularLocation>
        <location evidence="1">Cytoplasm</location>
    </subcellularLocation>
    <subcellularLocation>
        <location evidence="4">Mitochondrion inner membrane</location>
        <topology evidence="4">Peripheral membrane protein</topology>
    </subcellularLocation>
    <subcellularLocation>
        <location evidence="2">Mitochondrion intermembrane space</location>
    </subcellularLocation>
</comment>
<evidence type="ECO:0000256" key="18">
    <source>
        <dbReference type="ARBA" id="ARBA00038456"/>
    </source>
</evidence>
<evidence type="ECO:0000313" key="29">
    <source>
        <dbReference type="EnsemblMetazoa" id="XP_038078939.1"/>
    </source>
</evidence>
<dbReference type="SUPFAM" id="SSF54637">
    <property type="entry name" value="Thioesterase/thiol ester dehydrase-isomerase"/>
    <property type="match status" value="1"/>
</dbReference>
<evidence type="ECO:0000256" key="8">
    <source>
        <dbReference type="ARBA" id="ARBA00022792"/>
    </source>
</evidence>
<evidence type="ECO:0000256" key="14">
    <source>
        <dbReference type="ARBA" id="ARBA00023136"/>
    </source>
</evidence>
<dbReference type="GO" id="GO:0032587">
    <property type="term" value="C:ruffle membrane"/>
    <property type="evidence" value="ECO:0007669"/>
    <property type="project" value="UniProtKB-SubCell"/>
</dbReference>
<dbReference type="OrthoDB" id="506431at2759"/>